<keyword evidence="6" id="KW-1185">Reference proteome</keyword>
<feature type="region of interest" description="Disordered" evidence="4">
    <location>
        <begin position="379"/>
        <end position="431"/>
    </location>
</feature>
<evidence type="ECO:0000256" key="4">
    <source>
        <dbReference type="SAM" id="MobiDB-lite"/>
    </source>
</evidence>
<keyword evidence="3" id="KW-0143">Chaperone</keyword>
<dbReference type="PRINTS" id="PR00301">
    <property type="entry name" value="HEATSHOCK70"/>
</dbReference>
<dbReference type="Gene3D" id="3.90.640.10">
    <property type="entry name" value="Actin, Chain A, domain 4"/>
    <property type="match status" value="1"/>
</dbReference>
<protein>
    <submittedName>
        <fullName evidence="5">Hsp70 family protein</fullName>
    </submittedName>
</protein>
<evidence type="ECO:0000256" key="2">
    <source>
        <dbReference type="ARBA" id="ARBA00022840"/>
    </source>
</evidence>
<organism evidence="5 6">
    <name type="scientific">Umezawaea endophytica</name>
    <dbReference type="NCBI Taxonomy" id="1654476"/>
    <lineage>
        <taxon>Bacteria</taxon>
        <taxon>Bacillati</taxon>
        <taxon>Actinomycetota</taxon>
        <taxon>Actinomycetes</taxon>
        <taxon>Pseudonocardiales</taxon>
        <taxon>Pseudonocardiaceae</taxon>
        <taxon>Umezawaea</taxon>
    </lineage>
</organism>
<keyword evidence="2" id="KW-0067">ATP-binding</keyword>
<accession>A0A9X2VMU9</accession>
<dbReference type="InterPro" id="IPR043129">
    <property type="entry name" value="ATPase_NBD"/>
</dbReference>
<dbReference type="Gene3D" id="3.30.420.40">
    <property type="match status" value="2"/>
</dbReference>
<dbReference type="RefSeq" id="WP_259624507.1">
    <property type="nucleotide sequence ID" value="NZ_JANYMP010000008.1"/>
</dbReference>
<gene>
    <name evidence="5" type="ORF">NZH93_19325</name>
</gene>
<dbReference type="InterPro" id="IPR013126">
    <property type="entry name" value="Hsp_70_fam"/>
</dbReference>
<name>A0A9X2VMU9_9PSEU</name>
<evidence type="ECO:0000256" key="1">
    <source>
        <dbReference type="ARBA" id="ARBA00022741"/>
    </source>
</evidence>
<sequence length="431" mass="45498">MPYVLGVDVGTTRTAAAICRLARVGRPEVELVGLGGPGGGVASTVRITEDGEYAVGEAGDPWLTATGFARRIGDEVPVLLGQDWVTPEDLTALLVVWVVGQVADREGEPAAHVAVTHPPEWGAHRKELFQEALRHVGLDRCSLVAEPLAAVENHFAAGGNGDVQAVFSLGSHAVSCSVVRRSLDSAPELVGTGEGHDHPAGVDFDDEVLGHVRAALGRELADLDPADPWTAQVFARLRFDGEAAKRALSGVAEVVVPVHLAEGVREVVLTRPGFEDLIRPAVELAVDTLVRTTVAHGEPDVVLLVGGSARIPLVAEVVSGALRARIAIEAAPETSVVKGAALLARRVVEGPDAEPEPRETSVLRRFDDPSLRFPVGELGLTDDEFAAPPPRPPVDITPLDLPRRSVKRVVRGLKPAGSRRSAHPADDEDGR</sequence>
<dbReference type="Pfam" id="PF00012">
    <property type="entry name" value="HSP70"/>
    <property type="match status" value="1"/>
</dbReference>
<proteinExistence type="predicted"/>
<dbReference type="SUPFAM" id="SSF53067">
    <property type="entry name" value="Actin-like ATPase domain"/>
    <property type="match status" value="2"/>
</dbReference>
<evidence type="ECO:0000313" key="5">
    <source>
        <dbReference type="EMBL" id="MCS7479019.1"/>
    </source>
</evidence>
<dbReference type="PANTHER" id="PTHR19375">
    <property type="entry name" value="HEAT SHOCK PROTEIN 70KDA"/>
    <property type="match status" value="1"/>
</dbReference>
<dbReference type="GO" id="GO:0005524">
    <property type="term" value="F:ATP binding"/>
    <property type="evidence" value="ECO:0007669"/>
    <property type="project" value="UniProtKB-KW"/>
</dbReference>
<keyword evidence="1" id="KW-0547">Nucleotide-binding</keyword>
<evidence type="ECO:0000313" key="6">
    <source>
        <dbReference type="Proteomes" id="UP001141259"/>
    </source>
</evidence>
<dbReference type="EMBL" id="JANYMP010000008">
    <property type="protein sequence ID" value="MCS7479019.1"/>
    <property type="molecule type" value="Genomic_DNA"/>
</dbReference>
<comment type="caution">
    <text evidence="5">The sequence shown here is derived from an EMBL/GenBank/DDBJ whole genome shotgun (WGS) entry which is preliminary data.</text>
</comment>
<reference evidence="5" key="1">
    <citation type="submission" date="2022-08" db="EMBL/GenBank/DDBJ databases">
        <authorList>
            <person name="Tistechok S."/>
            <person name="Samborskyy M."/>
            <person name="Roman I."/>
        </authorList>
    </citation>
    <scope>NUCLEOTIDE SEQUENCE</scope>
    <source>
        <strain evidence="5">DSM 103496</strain>
    </source>
</reference>
<dbReference type="Proteomes" id="UP001141259">
    <property type="component" value="Unassembled WGS sequence"/>
</dbReference>
<dbReference type="AlphaFoldDB" id="A0A9X2VMU9"/>
<evidence type="ECO:0000256" key="3">
    <source>
        <dbReference type="ARBA" id="ARBA00023186"/>
    </source>
</evidence>
<dbReference type="GO" id="GO:0140662">
    <property type="term" value="F:ATP-dependent protein folding chaperone"/>
    <property type="evidence" value="ECO:0007669"/>
    <property type="project" value="InterPro"/>
</dbReference>